<protein>
    <recommendedName>
        <fullName evidence="15">Phenylalanine--tRNA ligase beta subunit</fullName>
        <ecNumber evidence="15">6.1.1.20</ecNumber>
    </recommendedName>
    <alternativeName>
        <fullName evidence="15">Phenylalanyl-tRNA synthetase beta subunit</fullName>
        <shortName evidence="15">PheRS</shortName>
    </alternativeName>
</protein>
<evidence type="ECO:0000256" key="1">
    <source>
        <dbReference type="ARBA" id="ARBA00004496"/>
    </source>
</evidence>
<evidence type="ECO:0000256" key="11">
    <source>
        <dbReference type="ARBA" id="ARBA00022884"/>
    </source>
</evidence>
<evidence type="ECO:0000259" key="19">
    <source>
        <dbReference type="PROSITE" id="PS51483"/>
    </source>
</evidence>
<dbReference type="InterPro" id="IPR045060">
    <property type="entry name" value="Phe-tRNA-ligase_IIc_bsu"/>
</dbReference>
<feature type="domain" description="FDX-ACB" evidence="18">
    <location>
        <begin position="714"/>
        <end position="807"/>
    </location>
</feature>
<dbReference type="NCBIfam" id="TIGR00472">
    <property type="entry name" value="pheT_bact"/>
    <property type="match status" value="1"/>
</dbReference>
<feature type="binding site" evidence="15">
    <location>
        <position position="472"/>
    </location>
    <ligand>
        <name>Mg(2+)</name>
        <dbReference type="ChEBI" id="CHEBI:18420"/>
        <note>shared with alpha subunit</note>
    </ligand>
</feature>
<evidence type="ECO:0000256" key="12">
    <source>
        <dbReference type="ARBA" id="ARBA00022917"/>
    </source>
</evidence>
<feature type="binding site" evidence="15">
    <location>
        <position position="468"/>
    </location>
    <ligand>
        <name>Mg(2+)</name>
        <dbReference type="ChEBI" id="CHEBI:18420"/>
        <note>shared with alpha subunit</note>
    </ligand>
</feature>
<dbReference type="SMART" id="SM00874">
    <property type="entry name" value="B5"/>
    <property type="match status" value="1"/>
</dbReference>
<dbReference type="Pfam" id="PF01588">
    <property type="entry name" value="tRNA_bind"/>
    <property type="match status" value="1"/>
</dbReference>
<evidence type="ECO:0000313" key="21">
    <source>
        <dbReference type="Proteomes" id="UP001148125"/>
    </source>
</evidence>
<evidence type="ECO:0000256" key="13">
    <source>
        <dbReference type="ARBA" id="ARBA00023146"/>
    </source>
</evidence>
<evidence type="ECO:0000256" key="5">
    <source>
        <dbReference type="ARBA" id="ARBA00022555"/>
    </source>
</evidence>
<evidence type="ECO:0000313" key="20">
    <source>
        <dbReference type="EMBL" id="MDE5412366.1"/>
    </source>
</evidence>
<comment type="similarity">
    <text evidence="2 15">Belongs to the phenylalanyl-tRNA synthetase beta subunit family. Type 1 subfamily.</text>
</comment>
<keyword evidence="9 15" id="KW-0067">ATP-binding</keyword>
<keyword evidence="10 15" id="KW-0460">Magnesium</keyword>
<keyword evidence="4 15" id="KW-0963">Cytoplasm</keyword>
<feature type="domain" description="TRNA-binding" evidence="17">
    <location>
        <begin position="40"/>
        <end position="155"/>
    </location>
</feature>
<keyword evidence="12 15" id="KW-0648">Protein biosynthesis</keyword>
<dbReference type="InterPro" id="IPR009061">
    <property type="entry name" value="DNA-bd_dom_put_sf"/>
</dbReference>
<dbReference type="InterPro" id="IPR004532">
    <property type="entry name" value="Phe-tRNA-ligase_IIc_bsu_bact"/>
</dbReference>
<dbReference type="PROSITE" id="PS50886">
    <property type="entry name" value="TRBD"/>
    <property type="match status" value="1"/>
</dbReference>
<dbReference type="CDD" id="cd00769">
    <property type="entry name" value="PheRS_beta_core"/>
    <property type="match status" value="1"/>
</dbReference>
<comment type="subunit">
    <text evidence="3 15">Tetramer of two alpha and two beta subunits.</text>
</comment>
<dbReference type="HAMAP" id="MF_00283">
    <property type="entry name" value="Phe_tRNA_synth_beta1"/>
    <property type="match status" value="1"/>
</dbReference>
<evidence type="ECO:0000256" key="4">
    <source>
        <dbReference type="ARBA" id="ARBA00022490"/>
    </source>
</evidence>
<evidence type="ECO:0000256" key="14">
    <source>
        <dbReference type="ARBA" id="ARBA00049255"/>
    </source>
</evidence>
<keyword evidence="13 15" id="KW-0030">Aminoacyl-tRNA synthetase</keyword>
<reference evidence="20" key="1">
    <citation type="submission" date="2024-05" db="EMBL/GenBank/DDBJ databases">
        <title>Alkalihalobacillus sp. strain MEB203 novel alkaliphilic bacterium from Lonar Lake, India.</title>
        <authorList>
            <person name="Joshi A."/>
            <person name="Thite S."/>
            <person name="Mengade P."/>
        </authorList>
    </citation>
    <scope>NUCLEOTIDE SEQUENCE</scope>
    <source>
        <strain evidence="20">MEB 203</strain>
    </source>
</reference>
<accession>A0ABT5VB51</accession>
<evidence type="ECO:0000256" key="10">
    <source>
        <dbReference type="ARBA" id="ARBA00022842"/>
    </source>
</evidence>
<dbReference type="SUPFAM" id="SSF54991">
    <property type="entry name" value="Anticodon-binding domain of PheRS"/>
    <property type="match status" value="1"/>
</dbReference>
<dbReference type="InterPro" id="IPR036690">
    <property type="entry name" value="Fdx_antiC-bd_sf"/>
</dbReference>
<dbReference type="EC" id="6.1.1.20" evidence="15"/>
<evidence type="ECO:0000256" key="2">
    <source>
        <dbReference type="ARBA" id="ARBA00008653"/>
    </source>
</evidence>
<dbReference type="SUPFAM" id="SSF50249">
    <property type="entry name" value="Nucleic acid-binding proteins"/>
    <property type="match status" value="1"/>
</dbReference>
<comment type="catalytic activity">
    <reaction evidence="14 15">
        <text>tRNA(Phe) + L-phenylalanine + ATP = L-phenylalanyl-tRNA(Phe) + AMP + diphosphate + H(+)</text>
        <dbReference type="Rhea" id="RHEA:19413"/>
        <dbReference type="Rhea" id="RHEA-COMP:9668"/>
        <dbReference type="Rhea" id="RHEA-COMP:9699"/>
        <dbReference type="ChEBI" id="CHEBI:15378"/>
        <dbReference type="ChEBI" id="CHEBI:30616"/>
        <dbReference type="ChEBI" id="CHEBI:33019"/>
        <dbReference type="ChEBI" id="CHEBI:58095"/>
        <dbReference type="ChEBI" id="CHEBI:78442"/>
        <dbReference type="ChEBI" id="CHEBI:78531"/>
        <dbReference type="ChEBI" id="CHEBI:456215"/>
        <dbReference type="EC" id="6.1.1.20"/>
    </reaction>
</comment>
<evidence type="ECO:0000256" key="8">
    <source>
        <dbReference type="ARBA" id="ARBA00022741"/>
    </source>
</evidence>
<dbReference type="Gene3D" id="3.30.930.10">
    <property type="entry name" value="Bira Bifunctional Protein, Domain 2"/>
    <property type="match status" value="1"/>
</dbReference>
<dbReference type="Pfam" id="PF17759">
    <property type="entry name" value="tRNA_synthFbeta"/>
    <property type="match status" value="1"/>
</dbReference>
<sequence>MLVSYKWLQEYIDVADLTPKEIADKLTKGGIEVDIIHSLKKGMSGVVVGHVVECTQHPNADKLRVCKVDVGAEEHLQIVCGAANVGADQKVAVATVGAVLPGNFKIKKAKLRGELSQGMICSLQELGIEGKLIPKEFAEGIYNFPADVEPGQDALEVLNLTDEILELDLTPNRSDCLSMLGVAYEMAALLGREVKHPTITESSSNEKASDYISVKVEASEDNPYYGAKIIKNVKIGPSPLWLQNRLTAAGIRPISNVVDVTNYVLIEYGQPLHAFDYDRFGSKEIVVRRARDGEEIVTLDDETRKLSADHLVITNGTEATAVAGVMGGATSEVQNDTTTILLESAYFNSQTVRKASRDLGLRSESSMRYEKGVDPKRVREAAERAAQLIAELAGGEVADGIVEVDTLNIAEREVTISTEQVNRLLGTSLTTEDIAKIFDRLQFSYVQNGEVFDVTAPSRRNDISITEDLVEEVARLFGYDHIPTTLPIGLTTPGGLTDYQAGRRKVRQSLEAAGLYQAITYSLTTPKKATGLSNENEHLTPVKLSMPMSEDRSTLRTSLIPHLLDVISYNLNRKVNNVAIYEVGSIFLSEEKEVTKQPTEKEMVAGAFTGIAHSHLWQGEKKAVDFFVAKGVVEALISELGLSHLIAFEQTKKPGLHPGRTASIVLDGSEVGFIGQIHPTLQKELDLNETYVFQIDLEQLLNYKQDDVAYEPIPRYPSISRDIALVVDEAVHAGKVQQVIVTAGGQLLKNVQLFDLYQGEHMEAGKKSLAFSLMYFDPERTLTDEEVSQVHQKVLDQLKTEIGAELRA</sequence>
<dbReference type="NCBIfam" id="NF045760">
    <property type="entry name" value="YtpR"/>
    <property type="match status" value="1"/>
</dbReference>
<keyword evidence="6 15" id="KW-0436">Ligase</keyword>
<keyword evidence="11 16" id="KW-0694">RNA-binding</keyword>
<dbReference type="SUPFAM" id="SSF56037">
    <property type="entry name" value="PheT/TilS domain"/>
    <property type="match status" value="1"/>
</dbReference>
<dbReference type="Pfam" id="PF03484">
    <property type="entry name" value="B5"/>
    <property type="match status" value="1"/>
</dbReference>
<comment type="cofactor">
    <cofactor evidence="15">
        <name>Mg(2+)</name>
        <dbReference type="ChEBI" id="CHEBI:18420"/>
    </cofactor>
    <text evidence="15">Binds 2 magnesium ions per tetramer.</text>
</comment>
<dbReference type="Gene3D" id="3.30.56.10">
    <property type="match status" value="2"/>
</dbReference>
<dbReference type="Gene3D" id="3.50.40.10">
    <property type="entry name" value="Phenylalanyl-trna Synthetase, Chain B, domain 3"/>
    <property type="match status" value="1"/>
</dbReference>
<dbReference type="EMBL" id="JAOTPO010000002">
    <property type="protein sequence ID" value="MDE5412366.1"/>
    <property type="molecule type" value="Genomic_DNA"/>
</dbReference>
<evidence type="ECO:0000259" key="17">
    <source>
        <dbReference type="PROSITE" id="PS50886"/>
    </source>
</evidence>
<dbReference type="InterPro" id="IPR005147">
    <property type="entry name" value="tRNA_synthase_B5-dom"/>
</dbReference>
<dbReference type="InterPro" id="IPR041616">
    <property type="entry name" value="PheRS_beta_core"/>
</dbReference>
<name>A0ABT5VB51_9BACI</name>
<dbReference type="SMART" id="SM00896">
    <property type="entry name" value="FDX-ACB"/>
    <property type="match status" value="1"/>
</dbReference>
<feature type="binding site" evidence="15">
    <location>
        <position position="471"/>
    </location>
    <ligand>
        <name>Mg(2+)</name>
        <dbReference type="ChEBI" id="CHEBI:18420"/>
        <note>shared with alpha subunit</note>
    </ligand>
</feature>
<keyword evidence="5 16" id="KW-0820">tRNA-binding</keyword>
<evidence type="ECO:0000256" key="9">
    <source>
        <dbReference type="ARBA" id="ARBA00022840"/>
    </source>
</evidence>
<dbReference type="PROSITE" id="PS51447">
    <property type="entry name" value="FDX_ACB"/>
    <property type="match status" value="1"/>
</dbReference>
<evidence type="ECO:0000256" key="16">
    <source>
        <dbReference type="PROSITE-ProRule" id="PRU00209"/>
    </source>
</evidence>
<evidence type="ECO:0000256" key="15">
    <source>
        <dbReference type="HAMAP-Rule" id="MF_00283"/>
    </source>
</evidence>
<dbReference type="CDD" id="cd02796">
    <property type="entry name" value="tRNA_bind_bactPheRS"/>
    <property type="match status" value="1"/>
</dbReference>
<dbReference type="InterPro" id="IPR005121">
    <property type="entry name" value="Fdx_antiC-bd"/>
</dbReference>
<dbReference type="InterPro" id="IPR005146">
    <property type="entry name" value="B3/B4_tRNA-bd"/>
</dbReference>
<dbReference type="InterPro" id="IPR045864">
    <property type="entry name" value="aa-tRNA-synth_II/BPL/LPL"/>
</dbReference>
<dbReference type="Pfam" id="PF03147">
    <property type="entry name" value="FDX-ACB"/>
    <property type="match status" value="1"/>
</dbReference>
<evidence type="ECO:0000256" key="7">
    <source>
        <dbReference type="ARBA" id="ARBA00022723"/>
    </source>
</evidence>
<dbReference type="InterPro" id="IPR012340">
    <property type="entry name" value="NA-bd_OB-fold"/>
</dbReference>
<dbReference type="PROSITE" id="PS51483">
    <property type="entry name" value="B5"/>
    <property type="match status" value="1"/>
</dbReference>
<dbReference type="Gene3D" id="3.30.70.380">
    <property type="entry name" value="Ferrodoxin-fold anticodon-binding domain"/>
    <property type="match status" value="1"/>
</dbReference>
<evidence type="ECO:0000256" key="3">
    <source>
        <dbReference type="ARBA" id="ARBA00011209"/>
    </source>
</evidence>
<comment type="subcellular location">
    <subcellularLocation>
        <location evidence="1 15">Cytoplasm</location>
    </subcellularLocation>
</comment>
<keyword evidence="21" id="KW-1185">Reference proteome</keyword>
<dbReference type="SUPFAM" id="SSF55681">
    <property type="entry name" value="Class II aaRS and biotin synthetases"/>
    <property type="match status" value="1"/>
</dbReference>
<dbReference type="Proteomes" id="UP001148125">
    <property type="component" value="Unassembled WGS sequence"/>
</dbReference>
<comment type="caution">
    <text evidence="20">The sequence shown here is derived from an EMBL/GenBank/DDBJ whole genome shotgun (WGS) entry which is preliminary data.</text>
</comment>
<dbReference type="InterPro" id="IPR020825">
    <property type="entry name" value="Phe-tRNA_synthase-like_B3/B4"/>
</dbReference>
<dbReference type="SMART" id="SM00873">
    <property type="entry name" value="B3_4"/>
    <property type="match status" value="1"/>
</dbReference>
<dbReference type="Gene3D" id="2.40.50.140">
    <property type="entry name" value="Nucleic acid-binding proteins"/>
    <property type="match status" value="1"/>
</dbReference>
<dbReference type="InterPro" id="IPR002547">
    <property type="entry name" value="tRNA-bd_dom"/>
</dbReference>
<dbReference type="PANTHER" id="PTHR10947">
    <property type="entry name" value="PHENYLALANYL-TRNA SYNTHETASE BETA CHAIN AND LEUCINE-RICH REPEAT-CONTAINING PROTEIN 47"/>
    <property type="match status" value="1"/>
</dbReference>
<dbReference type="RefSeq" id="WP_275116999.1">
    <property type="nucleotide sequence ID" value="NZ_JAOTPO010000002.1"/>
</dbReference>
<gene>
    <name evidence="15 20" type="primary">pheT</name>
    <name evidence="20" type="ORF">N7Z68_03140</name>
</gene>
<dbReference type="InterPro" id="IPR033714">
    <property type="entry name" value="tRNA_bind_bactPheRS"/>
</dbReference>
<dbReference type="SUPFAM" id="SSF46955">
    <property type="entry name" value="Putative DNA-binding domain"/>
    <property type="match status" value="1"/>
</dbReference>
<dbReference type="PANTHER" id="PTHR10947:SF0">
    <property type="entry name" value="PHENYLALANINE--TRNA LIGASE BETA SUBUNIT"/>
    <property type="match status" value="1"/>
</dbReference>
<proteinExistence type="inferred from homology"/>
<evidence type="ECO:0000259" key="18">
    <source>
        <dbReference type="PROSITE" id="PS51447"/>
    </source>
</evidence>
<organism evidence="20 21">
    <name type="scientific">Alkalihalobacterium chitinilyticum</name>
    <dbReference type="NCBI Taxonomy" id="2980103"/>
    <lineage>
        <taxon>Bacteria</taxon>
        <taxon>Bacillati</taxon>
        <taxon>Bacillota</taxon>
        <taxon>Bacilli</taxon>
        <taxon>Bacillales</taxon>
        <taxon>Bacillaceae</taxon>
        <taxon>Alkalihalobacterium</taxon>
    </lineage>
</organism>
<feature type="domain" description="B5" evidence="19">
    <location>
        <begin position="409"/>
        <end position="484"/>
    </location>
</feature>
<evidence type="ECO:0000256" key="6">
    <source>
        <dbReference type="ARBA" id="ARBA00022598"/>
    </source>
</evidence>
<feature type="binding site" evidence="15">
    <location>
        <position position="462"/>
    </location>
    <ligand>
        <name>Mg(2+)</name>
        <dbReference type="ChEBI" id="CHEBI:18420"/>
        <note>shared with alpha subunit</note>
    </ligand>
</feature>
<dbReference type="Pfam" id="PF03483">
    <property type="entry name" value="B3_4"/>
    <property type="match status" value="1"/>
</dbReference>
<keyword evidence="8 15" id="KW-0547">Nucleotide-binding</keyword>
<dbReference type="GO" id="GO:0004826">
    <property type="term" value="F:phenylalanine-tRNA ligase activity"/>
    <property type="evidence" value="ECO:0007669"/>
    <property type="project" value="UniProtKB-EC"/>
</dbReference>
<keyword evidence="7 15" id="KW-0479">Metal-binding</keyword>